<sequence>MKKIWSYDHFFLFQVTLTTTTNITDQGAALSASPASRSYSEKYFAGNFVIIKRVIQRRNGCAAWARKLGITKKDIPEILRIHEELRRSGENLDRILAEMGDIPLFKLPASEKELDKMVQKFSTPTPSPEIKTVPIAAPSPSQDRPESAPRGKKQRKGPGIAKNSSLLPNT</sequence>
<evidence type="ECO:0000313" key="2">
    <source>
        <dbReference type="EMBL" id="GFU26989.1"/>
    </source>
</evidence>
<accession>A0A8X6UNA8</accession>
<dbReference type="EMBL" id="BMAW01128680">
    <property type="protein sequence ID" value="GFU26989.1"/>
    <property type="molecule type" value="Genomic_DNA"/>
</dbReference>
<feature type="region of interest" description="Disordered" evidence="1">
    <location>
        <begin position="118"/>
        <end position="170"/>
    </location>
</feature>
<comment type="caution">
    <text evidence="2">The sequence shown here is derived from an EMBL/GenBank/DDBJ whole genome shotgun (WGS) entry which is preliminary data.</text>
</comment>
<protein>
    <submittedName>
        <fullName evidence="2">Uncharacterized protein</fullName>
    </submittedName>
</protein>
<evidence type="ECO:0000313" key="3">
    <source>
        <dbReference type="Proteomes" id="UP000887013"/>
    </source>
</evidence>
<reference evidence="2" key="1">
    <citation type="submission" date="2020-08" db="EMBL/GenBank/DDBJ databases">
        <title>Multicomponent nature underlies the extraordinary mechanical properties of spider dragline silk.</title>
        <authorList>
            <person name="Kono N."/>
            <person name="Nakamura H."/>
            <person name="Mori M."/>
            <person name="Yoshida Y."/>
            <person name="Ohtoshi R."/>
            <person name="Malay A.D."/>
            <person name="Moran D.A.P."/>
            <person name="Tomita M."/>
            <person name="Numata K."/>
            <person name="Arakawa K."/>
        </authorList>
    </citation>
    <scope>NUCLEOTIDE SEQUENCE</scope>
</reference>
<evidence type="ECO:0000256" key="1">
    <source>
        <dbReference type="SAM" id="MobiDB-lite"/>
    </source>
</evidence>
<gene>
    <name evidence="2" type="ORF">NPIL_115681</name>
</gene>
<keyword evidence="3" id="KW-1185">Reference proteome</keyword>
<dbReference type="AlphaFoldDB" id="A0A8X6UNA8"/>
<proteinExistence type="predicted"/>
<dbReference type="Proteomes" id="UP000887013">
    <property type="component" value="Unassembled WGS sequence"/>
</dbReference>
<organism evidence="2 3">
    <name type="scientific">Nephila pilipes</name>
    <name type="common">Giant wood spider</name>
    <name type="synonym">Nephila maculata</name>
    <dbReference type="NCBI Taxonomy" id="299642"/>
    <lineage>
        <taxon>Eukaryota</taxon>
        <taxon>Metazoa</taxon>
        <taxon>Ecdysozoa</taxon>
        <taxon>Arthropoda</taxon>
        <taxon>Chelicerata</taxon>
        <taxon>Arachnida</taxon>
        <taxon>Araneae</taxon>
        <taxon>Araneomorphae</taxon>
        <taxon>Entelegynae</taxon>
        <taxon>Araneoidea</taxon>
        <taxon>Nephilidae</taxon>
        <taxon>Nephila</taxon>
    </lineage>
</organism>
<name>A0A8X6UNA8_NEPPI</name>